<dbReference type="PANTHER" id="PTHR12904:SF23">
    <property type="entry name" value="PROTEIN ZER-1 HOMOLOG"/>
    <property type="match status" value="1"/>
</dbReference>
<dbReference type="SUPFAM" id="SSF52047">
    <property type="entry name" value="RNI-like"/>
    <property type="match status" value="1"/>
</dbReference>
<accession>A0A1B9GH08</accession>
<dbReference type="Proteomes" id="UP000092666">
    <property type="component" value="Unassembled WGS sequence"/>
</dbReference>
<dbReference type="SUPFAM" id="SSF48452">
    <property type="entry name" value="TPR-like"/>
    <property type="match status" value="1"/>
</dbReference>
<evidence type="ECO:0000313" key="3">
    <source>
        <dbReference type="Proteomes" id="UP000092666"/>
    </source>
</evidence>
<dbReference type="InterPro" id="IPR011990">
    <property type="entry name" value="TPR-like_helical_dom_sf"/>
</dbReference>
<gene>
    <name evidence="2" type="ORF">I316_08040</name>
</gene>
<feature type="compositionally biased region" description="Polar residues" evidence="1">
    <location>
        <begin position="395"/>
        <end position="407"/>
    </location>
</feature>
<name>A0A1B9GH08_9TREE</name>
<dbReference type="Gene3D" id="1.25.40.10">
    <property type="entry name" value="Tetratricopeptide repeat domain"/>
    <property type="match status" value="1"/>
</dbReference>
<dbReference type="PANTHER" id="PTHR12904">
    <property type="match status" value="1"/>
</dbReference>
<dbReference type="Gene3D" id="3.80.10.10">
    <property type="entry name" value="Ribonuclease Inhibitor"/>
    <property type="match status" value="1"/>
</dbReference>
<dbReference type="InterPro" id="IPR032675">
    <property type="entry name" value="LRR_dom_sf"/>
</dbReference>
<dbReference type="InterPro" id="IPR051341">
    <property type="entry name" value="Zyg-11_UBL_adapter"/>
</dbReference>
<feature type="compositionally biased region" description="Low complexity" evidence="1">
    <location>
        <begin position="690"/>
        <end position="726"/>
    </location>
</feature>
<keyword evidence="3" id="KW-1185">Reference proteome</keyword>
<feature type="compositionally biased region" description="Polar residues" evidence="1">
    <location>
        <begin position="661"/>
        <end position="678"/>
    </location>
</feature>
<sequence length="833" mass="92748">MSGVKGKSKAFTQNSELIASYVAFGKKALQDTDWAAARDNFDKAISFGGKHIDLLDLKVQALTELEEWHQTAHEIIKDIIQRWPDDHRGYERQGRLYAKVHYYGHAVKSISRAISVLRTQHQSQSRSSASSSTLSTSFSSSSASRTKAARIQQTLQRLNRYRTDLLYAQDEAEKRVARNSAEDKARLEQAKLQAKRSRMNFINRLSADVIITIAEQGLADHPGFAVKMAAVCKGWRDILLNQGSLWNKLVLGKTKPMERAKWCLNRTKGNIKELKITRDFTYTWNTDVAKLLEPSLKNITHLTIMVPDGPLLYRWAGKFERLEYLKIAIAGGRPMALYDIDKVGTGSSHTMSTPDLVCGLLGPETTTLRELDVEGIAIEHFHSISVRSSVGRQLGTSNQGLGQNGTQDGHHQPGSGPEWTFWTTNPRMHLGSLRKVHLKNCIVSCVWPDHSELLKHLPEIQSFTLENCRWHDDVVVQGLRQQWLVQRQGERMDIDLPNLKAYCVSGTARNLALNGIHAPNLEHLDLYRANLRGSSVVPHVLSPGLEHALPNLLSLDIGHCAITLTDMMDILPKLPQLQFLNVSYCSLDNAFLEALERQNNDKDLVPRLMALSIAGNTEITAGPLRRLVMSRTKEGIKGLPASSSATPSEVRRTGPFGPTLVRNSSPFAPSRPISQQRSKAAAVPAPNPPGSSSVTRSSKSPSAVTTPTTPAADTQDQAQPPSQATSTQPEKPALLPSIQWLNIDQCERIELEAVDILRKQCKVRFVSHAFGATIDDNRIRGKGRWRWDAEIEEGCGEEGCTLRRVPGECSVRFLGHRIQKDLHRCWLEPMLTG</sequence>
<dbReference type="EMBL" id="KV700158">
    <property type="protein sequence ID" value="OCF30320.1"/>
    <property type="molecule type" value="Genomic_DNA"/>
</dbReference>
<dbReference type="OrthoDB" id="2423701at2759"/>
<protein>
    <recommendedName>
        <fullName evidence="4">F-box domain-containing protein</fullName>
    </recommendedName>
</protein>
<proteinExistence type="predicted"/>
<reference evidence="3" key="2">
    <citation type="submission" date="2013-12" db="EMBL/GenBank/DDBJ databases">
        <title>Evolution of pathogenesis and genome organization in the Tremellales.</title>
        <authorList>
            <person name="Cuomo C."/>
            <person name="Litvintseva A."/>
            <person name="Heitman J."/>
            <person name="Chen Y."/>
            <person name="Sun S."/>
            <person name="Springer D."/>
            <person name="Dromer F."/>
            <person name="Young S."/>
            <person name="Zeng Q."/>
            <person name="Chapman S."/>
            <person name="Gujja S."/>
            <person name="Saif S."/>
            <person name="Birren B."/>
        </authorList>
    </citation>
    <scope>NUCLEOTIDE SEQUENCE [LARGE SCALE GENOMIC DNA]</scope>
    <source>
        <strain evidence="3">BCC8398</strain>
    </source>
</reference>
<reference evidence="2 3" key="1">
    <citation type="submission" date="2013-07" db="EMBL/GenBank/DDBJ databases">
        <title>The Genome Sequence of Cryptococcus heveanensis BCC8398.</title>
        <authorList>
            <consortium name="The Broad Institute Genome Sequencing Platform"/>
            <person name="Cuomo C."/>
            <person name="Litvintseva A."/>
            <person name="Chen Y."/>
            <person name="Heitman J."/>
            <person name="Sun S."/>
            <person name="Springer D."/>
            <person name="Dromer F."/>
            <person name="Young S.K."/>
            <person name="Zeng Q."/>
            <person name="Gargeya S."/>
            <person name="Fitzgerald M."/>
            <person name="Abouelleil A."/>
            <person name="Alvarado L."/>
            <person name="Berlin A.M."/>
            <person name="Chapman S.B."/>
            <person name="Dewar J."/>
            <person name="Goldberg J."/>
            <person name="Griggs A."/>
            <person name="Gujja S."/>
            <person name="Hansen M."/>
            <person name="Howarth C."/>
            <person name="Imamovic A."/>
            <person name="Larimer J."/>
            <person name="McCowan C."/>
            <person name="Murphy C."/>
            <person name="Pearson M."/>
            <person name="Priest M."/>
            <person name="Roberts A."/>
            <person name="Saif S."/>
            <person name="Shea T."/>
            <person name="Sykes S."/>
            <person name="Wortman J."/>
            <person name="Nusbaum C."/>
            <person name="Birren B."/>
        </authorList>
    </citation>
    <scope>NUCLEOTIDE SEQUENCE [LARGE SCALE GENOMIC DNA]</scope>
    <source>
        <strain evidence="2 3">BCC8398</strain>
    </source>
</reference>
<dbReference type="STRING" id="1296120.A0A1B9GH08"/>
<feature type="region of interest" description="Disordered" evidence="1">
    <location>
        <begin position="395"/>
        <end position="419"/>
    </location>
</feature>
<organism evidence="2 3">
    <name type="scientific">Kwoniella heveanensis BCC8398</name>
    <dbReference type="NCBI Taxonomy" id="1296120"/>
    <lineage>
        <taxon>Eukaryota</taxon>
        <taxon>Fungi</taxon>
        <taxon>Dikarya</taxon>
        <taxon>Basidiomycota</taxon>
        <taxon>Agaricomycotina</taxon>
        <taxon>Tremellomycetes</taxon>
        <taxon>Tremellales</taxon>
        <taxon>Cryptococcaceae</taxon>
        <taxon>Kwoniella</taxon>
    </lineage>
</organism>
<dbReference type="AlphaFoldDB" id="A0A1B9GH08"/>
<evidence type="ECO:0000256" key="1">
    <source>
        <dbReference type="SAM" id="MobiDB-lite"/>
    </source>
</evidence>
<feature type="region of interest" description="Disordered" evidence="1">
    <location>
        <begin position="637"/>
        <end position="730"/>
    </location>
</feature>
<evidence type="ECO:0008006" key="4">
    <source>
        <dbReference type="Google" id="ProtNLM"/>
    </source>
</evidence>
<evidence type="ECO:0000313" key="2">
    <source>
        <dbReference type="EMBL" id="OCF30320.1"/>
    </source>
</evidence>